<sequence>MLKATHEAGKEQASLRKMAKMKHAARGYKKVNALKGTGIAPAVRNDDGSTAGLLYSRDVSGIDFGRAAG</sequence>
<dbReference type="Gene3D" id="3.40.50.10090">
    <property type="match status" value="1"/>
</dbReference>
<dbReference type="Proteomes" id="UP000029453">
    <property type="component" value="Unassembled WGS sequence"/>
</dbReference>
<dbReference type="AlphaFoldDB" id="M9LN85"/>
<proteinExistence type="predicted"/>
<accession>M9LN85</accession>
<dbReference type="GO" id="GO:0004852">
    <property type="term" value="F:uroporphyrinogen-III synthase activity"/>
    <property type="evidence" value="ECO:0007669"/>
    <property type="project" value="InterPro"/>
</dbReference>
<organism evidence="1 2">
    <name type="scientific">Paenibacillus popilliae ATCC 14706</name>
    <dbReference type="NCBI Taxonomy" id="1212764"/>
    <lineage>
        <taxon>Bacteria</taxon>
        <taxon>Bacillati</taxon>
        <taxon>Bacillota</taxon>
        <taxon>Bacilli</taxon>
        <taxon>Bacillales</taxon>
        <taxon>Paenibacillaceae</taxon>
        <taxon>Paenibacillus</taxon>
    </lineage>
</organism>
<gene>
    <name evidence="1" type="ORF">PPOP_1127</name>
</gene>
<dbReference type="RefSeq" id="WP_006285126.1">
    <property type="nucleotide sequence ID" value="NZ_BALG01000048.1"/>
</dbReference>
<dbReference type="GO" id="GO:0033014">
    <property type="term" value="P:tetrapyrrole biosynthetic process"/>
    <property type="evidence" value="ECO:0007669"/>
    <property type="project" value="InterPro"/>
</dbReference>
<evidence type="ECO:0000313" key="2">
    <source>
        <dbReference type="Proteomes" id="UP000029453"/>
    </source>
</evidence>
<evidence type="ECO:0000313" key="1">
    <source>
        <dbReference type="EMBL" id="GAC41776.1"/>
    </source>
</evidence>
<name>M9LN85_PAEPP</name>
<dbReference type="EMBL" id="BALG01000048">
    <property type="protein sequence ID" value="GAC41776.1"/>
    <property type="molecule type" value="Genomic_DNA"/>
</dbReference>
<dbReference type="OrthoDB" id="9775656at2"/>
<dbReference type="InterPro" id="IPR036108">
    <property type="entry name" value="4pyrrol_syn_uPrphyn_synt_sf"/>
</dbReference>
<reference evidence="1 2" key="1">
    <citation type="submission" date="2012-10" db="EMBL/GenBank/DDBJ databases">
        <title>Draft Genome Sequence of Paenibacillus popilliae ATCC 14706T.</title>
        <authorList>
            <person name="Iiyama K."/>
            <person name="Mori K."/>
            <person name="Mon H."/>
            <person name="Chieda Y."/>
            <person name="Lee J.M."/>
            <person name="Kusakabe T."/>
            <person name="Tashiro K."/>
            <person name="Asano S."/>
            <person name="Yasunaga-Aoki C."/>
            <person name="Shimizu S."/>
        </authorList>
    </citation>
    <scope>NUCLEOTIDE SEQUENCE [LARGE SCALE GENOMIC DNA]</scope>
    <source>
        <strain evidence="1 2">ATCC 14706</strain>
    </source>
</reference>
<keyword evidence="2" id="KW-1185">Reference proteome</keyword>
<protein>
    <submittedName>
        <fullName evidence="1">Uroporphyrinogen-III synthase</fullName>
    </submittedName>
</protein>
<comment type="caution">
    <text evidence="1">The sequence shown here is derived from an EMBL/GenBank/DDBJ whole genome shotgun (WGS) entry which is preliminary data.</text>
</comment>